<keyword evidence="2" id="KW-1003">Cell membrane</keyword>
<proteinExistence type="predicted"/>
<accession>L0L0B0</accession>
<keyword evidence="8" id="KW-1185">Reference proteome</keyword>
<organism evidence="7 8">
    <name type="scientific">Methanomethylovorans hollandica (strain DSM 15978 / NBRC 107637 / DMS1)</name>
    <dbReference type="NCBI Taxonomy" id="867904"/>
    <lineage>
        <taxon>Archaea</taxon>
        <taxon>Methanobacteriati</taxon>
        <taxon>Methanobacteriota</taxon>
        <taxon>Stenosarchaea group</taxon>
        <taxon>Methanomicrobia</taxon>
        <taxon>Methanosarcinales</taxon>
        <taxon>Methanosarcinaceae</taxon>
        <taxon>Methanomethylovorans</taxon>
    </lineage>
</organism>
<feature type="transmembrane region" description="Helical" evidence="6">
    <location>
        <begin position="333"/>
        <end position="351"/>
    </location>
</feature>
<feature type="transmembrane region" description="Helical" evidence="6">
    <location>
        <begin position="129"/>
        <end position="151"/>
    </location>
</feature>
<dbReference type="KEGG" id="mhz:Metho_1495"/>
<dbReference type="PANTHER" id="PTHR30250">
    <property type="entry name" value="PST FAMILY PREDICTED COLANIC ACID TRANSPORTER"/>
    <property type="match status" value="1"/>
</dbReference>
<dbReference type="AlphaFoldDB" id="L0L0B0"/>
<evidence type="ECO:0000313" key="8">
    <source>
        <dbReference type="Proteomes" id="UP000010866"/>
    </source>
</evidence>
<evidence type="ECO:0000256" key="2">
    <source>
        <dbReference type="ARBA" id="ARBA00022475"/>
    </source>
</evidence>
<dbReference type="OrthoDB" id="101719at2157"/>
<dbReference type="GO" id="GO:0005886">
    <property type="term" value="C:plasma membrane"/>
    <property type="evidence" value="ECO:0007669"/>
    <property type="project" value="UniProtKB-SubCell"/>
</dbReference>
<comment type="subcellular location">
    <subcellularLocation>
        <location evidence="1">Cell membrane</location>
        <topology evidence="1">Multi-pass membrane protein</topology>
    </subcellularLocation>
</comment>
<dbReference type="EMBL" id="CP003362">
    <property type="protein sequence ID" value="AGB49699.1"/>
    <property type="molecule type" value="Genomic_DNA"/>
</dbReference>
<dbReference type="STRING" id="867904.Metho_1495"/>
<name>L0L0B0_METHD</name>
<dbReference type="RefSeq" id="WP_015324864.1">
    <property type="nucleotide sequence ID" value="NC_019977.1"/>
</dbReference>
<dbReference type="GeneID" id="14407304"/>
<dbReference type="PANTHER" id="PTHR30250:SF11">
    <property type="entry name" value="O-ANTIGEN TRANSPORTER-RELATED"/>
    <property type="match status" value="1"/>
</dbReference>
<feature type="transmembrane region" description="Helical" evidence="6">
    <location>
        <begin position="171"/>
        <end position="202"/>
    </location>
</feature>
<sequence length="420" mass="44837" precursor="true">MVLKFQNAANIAQHLHDPLFNNSIFIMLASLSSAGFGFMFWVLAAKTYATEDVGTATAIISSMGLIMMLAKLGLDASMIRFFPGNDKKKIFSTAIIVVTCFALLFGTIFIICVDLLAPELRLLKSPANAALFLIFLAANSATALSCISFVAVRKASLQLFQSIIVSSRILFLIPLAVLGTMGIFCSLGISLLIALITAYILLARSGVMPGFIADWKFLDESFHYSAGSYIAGLFIAGPGLILPVMVLNMLGAKQAAYYFIAYAVATLLFKIPAAVSTSLFVEGSYGEDIKKTAARSVLFTYLLLIPASFIMYLCSHWVLAAIGAEYAAEGVSLLQVMVVSGLLAGLNSTYFAVQRIRKDMKGLIALSAVIGGGILGAGYVLMPTFGVLGAGYAWVAGNGIGNLLVAIMFRMRNGIDDNVY</sequence>
<feature type="transmembrane region" description="Helical" evidence="6">
    <location>
        <begin position="56"/>
        <end position="74"/>
    </location>
</feature>
<feature type="transmembrane region" description="Helical" evidence="6">
    <location>
        <begin position="24"/>
        <end position="44"/>
    </location>
</feature>
<keyword evidence="3 6" id="KW-0812">Transmembrane</keyword>
<protein>
    <submittedName>
        <fullName evidence="7">Membrane protein involved in the export of O-antigen and teichoic acid</fullName>
    </submittedName>
</protein>
<evidence type="ECO:0000256" key="4">
    <source>
        <dbReference type="ARBA" id="ARBA00022989"/>
    </source>
</evidence>
<evidence type="ECO:0000256" key="6">
    <source>
        <dbReference type="SAM" id="Phobius"/>
    </source>
</evidence>
<reference evidence="8" key="1">
    <citation type="submission" date="2012-02" db="EMBL/GenBank/DDBJ databases">
        <title>Complete sequence of chromosome of Methanomethylovorans hollandica DSM 15978.</title>
        <authorList>
            <person name="Lucas S."/>
            <person name="Copeland A."/>
            <person name="Lapidus A."/>
            <person name="Glavina del Rio T."/>
            <person name="Dalin E."/>
            <person name="Tice H."/>
            <person name="Bruce D."/>
            <person name="Goodwin L."/>
            <person name="Pitluck S."/>
            <person name="Peters L."/>
            <person name="Mikhailova N."/>
            <person name="Held B."/>
            <person name="Kyrpides N."/>
            <person name="Mavromatis K."/>
            <person name="Ivanova N."/>
            <person name="Brettin T."/>
            <person name="Detter J.C."/>
            <person name="Han C."/>
            <person name="Larimer F."/>
            <person name="Land M."/>
            <person name="Hauser L."/>
            <person name="Markowitz V."/>
            <person name="Cheng J.-F."/>
            <person name="Hugenholtz P."/>
            <person name="Woyke T."/>
            <person name="Wu D."/>
            <person name="Spring S."/>
            <person name="Schroeder M."/>
            <person name="Brambilla E."/>
            <person name="Klenk H.-P."/>
            <person name="Eisen J.A."/>
        </authorList>
    </citation>
    <scope>NUCLEOTIDE SEQUENCE [LARGE SCALE GENOMIC DNA]</scope>
    <source>
        <strain evidence="8">DSM 15978 / NBRC 107637 / DMS1</strain>
    </source>
</reference>
<evidence type="ECO:0000256" key="5">
    <source>
        <dbReference type="ARBA" id="ARBA00023136"/>
    </source>
</evidence>
<dbReference type="InterPro" id="IPR002797">
    <property type="entry name" value="Polysacc_synth"/>
</dbReference>
<evidence type="ECO:0000256" key="1">
    <source>
        <dbReference type="ARBA" id="ARBA00004651"/>
    </source>
</evidence>
<keyword evidence="5 6" id="KW-0472">Membrane</keyword>
<evidence type="ECO:0000256" key="3">
    <source>
        <dbReference type="ARBA" id="ARBA00022692"/>
    </source>
</evidence>
<evidence type="ECO:0000313" key="7">
    <source>
        <dbReference type="EMBL" id="AGB49699.1"/>
    </source>
</evidence>
<feature type="transmembrane region" description="Helical" evidence="6">
    <location>
        <begin position="388"/>
        <end position="409"/>
    </location>
</feature>
<feature type="transmembrane region" description="Helical" evidence="6">
    <location>
        <begin position="256"/>
        <end position="281"/>
    </location>
</feature>
<dbReference type="HOGENOM" id="CLU_030866_1_0_2"/>
<dbReference type="Pfam" id="PF01943">
    <property type="entry name" value="Polysacc_synt"/>
    <property type="match status" value="1"/>
</dbReference>
<dbReference type="InterPro" id="IPR050833">
    <property type="entry name" value="Poly_Biosynth_Transport"/>
</dbReference>
<gene>
    <name evidence="7" type="ordered locus">Metho_1495</name>
</gene>
<feature type="transmembrane region" description="Helical" evidence="6">
    <location>
        <begin position="363"/>
        <end position="382"/>
    </location>
</feature>
<dbReference type="Proteomes" id="UP000010866">
    <property type="component" value="Chromosome"/>
</dbReference>
<feature type="transmembrane region" description="Helical" evidence="6">
    <location>
        <begin position="222"/>
        <end position="250"/>
    </location>
</feature>
<keyword evidence="4 6" id="KW-1133">Transmembrane helix</keyword>
<feature type="transmembrane region" description="Helical" evidence="6">
    <location>
        <begin position="293"/>
        <end position="313"/>
    </location>
</feature>
<feature type="transmembrane region" description="Helical" evidence="6">
    <location>
        <begin position="94"/>
        <end position="117"/>
    </location>
</feature>